<proteinExistence type="predicted"/>
<sequence length="408" mass="45993">WRTLLFLPILIQSIPNPTSTQFKECGLTAPSTLCDPDGIFTAADRHHLDHELKMFEARTRRPRPWSMHAARTQMTCDDKGITPAIAVVRRGSAEEVDAIIEDMKSNWTLDASCNNTVFLVFSAEETQFSVSRPTNLSRSSPLQAYDVAHFLRRQGKNFQSGNYGTAFTTILQQTWERAVTRYTRWNSTHYPNPMMGEHRVCRMSEASTVCDPDEILDEEERLDLRNDASIFEYLTTNMFPFNTSSNVSAFCQSRGYTAGIAIMRNVEGGTKEAIQSLARNLLKSWRLDERCKKSMIVALAVDDRIFSVVKAENVDIDIDAFTKFFDAEAENFHQSEIKAALANILKRTVQKMIETSGAMGETTTIESVEDGEPKVTRDAIERLLDGEEINSTSIDIGTESNSTLIHLF</sequence>
<dbReference type="GO" id="GO:0005892">
    <property type="term" value="C:acetylcholine-gated channel complex"/>
    <property type="evidence" value="ECO:0007669"/>
    <property type="project" value="InterPro"/>
</dbReference>
<dbReference type="PANTHER" id="PTHR33748">
    <property type="entry name" value="PROTEIN CBG04600"/>
    <property type="match status" value="1"/>
</dbReference>
<name>A0AAV5VYC4_9BILA</name>
<reference evidence="2" key="1">
    <citation type="submission" date="2023-10" db="EMBL/GenBank/DDBJ databases">
        <title>Genome assembly of Pristionchus species.</title>
        <authorList>
            <person name="Yoshida K."/>
            <person name="Sommer R.J."/>
        </authorList>
    </citation>
    <scope>NUCLEOTIDE SEQUENCE</scope>
    <source>
        <strain evidence="2">RS5133</strain>
    </source>
</reference>
<dbReference type="PANTHER" id="PTHR33748:SF6">
    <property type="entry name" value="TPM_PHOSPHATASE DOMAIN-CONTAINING PROTEIN"/>
    <property type="match status" value="1"/>
</dbReference>
<feature type="non-terminal residue" evidence="2">
    <location>
        <position position="1"/>
    </location>
</feature>
<dbReference type="EMBL" id="BTSY01000004">
    <property type="protein sequence ID" value="GMT23511.1"/>
    <property type="molecule type" value="Genomic_DNA"/>
</dbReference>
<comment type="caution">
    <text evidence="2">The sequence shown here is derived from an EMBL/GenBank/DDBJ whole genome shotgun (WGS) entry which is preliminary data.</text>
</comment>
<organism evidence="2 3">
    <name type="scientific">Pristionchus fissidentatus</name>
    <dbReference type="NCBI Taxonomy" id="1538716"/>
    <lineage>
        <taxon>Eukaryota</taxon>
        <taxon>Metazoa</taxon>
        <taxon>Ecdysozoa</taxon>
        <taxon>Nematoda</taxon>
        <taxon>Chromadorea</taxon>
        <taxon>Rhabditida</taxon>
        <taxon>Rhabditina</taxon>
        <taxon>Diplogasteromorpha</taxon>
        <taxon>Diplogasteroidea</taxon>
        <taxon>Neodiplogasteridae</taxon>
        <taxon>Pristionchus</taxon>
    </lineage>
</organism>
<accession>A0AAV5VYC4</accession>
<dbReference type="InterPro" id="IPR033438">
    <property type="entry name" value="MOLO1"/>
</dbReference>
<evidence type="ECO:0000313" key="3">
    <source>
        <dbReference type="Proteomes" id="UP001432322"/>
    </source>
</evidence>
<dbReference type="Gene3D" id="3.10.310.50">
    <property type="match status" value="2"/>
</dbReference>
<evidence type="ECO:0008006" key="4">
    <source>
        <dbReference type="Google" id="ProtNLM"/>
    </source>
</evidence>
<dbReference type="Proteomes" id="UP001432322">
    <property type="component" value="Unassembled WGS sequence"/>
</dbReference>
<evidence type="ECO:0000256" key="1">
    <source>
        <dbReference type="SAM" id="SignalP"/>
    </source>
</evidence>
<gene>
    <name evidence="2" type="ORF">PFISCL1PPCAC_14808</name>
</gene>
<keyword evidence="3" id="KW-1185">Reference proteome</keyword>
<feature type="signal peptide" evidence="1">
    <location>
        <begin position="1"/>
        <end position="20"/>
    </location>
</feature>
<keyword evidence="1" id="KW-0732">Signal</keyword>
<feature type="chain" id="PRO_5043641337" description="TPM domain-containing protein" evidence="1">
    <location>
        <begin position="21"/>
        <end position="408"/>
    </location>
</feature>
<dbReference type="AlphaFoldDB" id="A0AAV5VYC4"/>
<dbReference type="Pfam" id="PF17175">
    <property type="entry name" value="MOLO1"/>
    <property type="match status" value="2"/>
</dbReference>
<protein>
    <recommendedName>
        <fullName evidence="4">TPM domain-containing protein</fullName>
    </recommendedName>
</protein>
<evidence type="ECO:0000313" key="2">
    <source>
        <dbReference type="EMBL" id="GMT23511.1"/>
    </source>
</evidence>